<dbReference type="EMBL" id="MKCT01000040">
    <property type="protein sequence ID" value="OHX19248.1"/>
    <property type="molecule type" value="Genomic_DNA"/>
</dbReference>
<dbReference type="InterPro" id="IPR036097">
    <property type="entry name" value="HisK_dim/P_sf"/>
</dbReference>
<evidence type="ECO:0000256" key="1">
    <source>
        <dbReference type="ARBA" id="ARBA00000085"/>
    </source>
</evidence>
<evidence type="ECO:0000256" key="2">
    <source>
        <dbReference type="ARBA" id="ARBA00004141"/>
    </source>
</evidence>
<gene>
    <name evidence="14" type="ORF">BI344_18705</name>
</gene>
<dbReference type="PROSITE" id="PS50109">
    <property type="entry name" value="HIS_KIN"/>
    <property type="match status" value="1"/>
</dbReference>
<dbReference type="InterPro" id="IPR003594">
    <property type="entry name" value="HATPase_dom"/>
</dbReference>
<evidence type="ECO:0000256" key="10">
    <source>
        <dbReference type="ARBA" id="ARBA00023136"/>
    </source>
</evidence>
<proteinExistence type="predicted"/>
<dbReference type="Gene3D" id="1.10.287.130">
    <property type="match status" value="1"/>
</dbReference>
<dbReference type="Pfam" id="PF02518">
    <property type="entry name" value="HATPase_c"/>
    <property type="match status" value="1"/>
</dbReference>
<reference evidence="14 15" key="1">
    <citation type="submission" date="2016-09" db="EMBL/GenBank/DDBJ databases">
        <title>Chromobacterium muskegensis sp. nov., an insecticidal bacterium isolated from Sphagnum bogs.</title>
        <authorList>
            <person name="Sparks M.E."/>
            <person name="Blackburn M.B."/>
            <person name="Gundersen-Rindal D.E."/>
            <person name="Mitchell A."/>
            <person name="Farrar R."/>
            <person name="Kuhar D."/>
        </authorList>
    </citation>
    <scope>NUCLEOTIDE SEQUENCE [LARGE SCALE GENOMIC DNA]</scope>
    <source>
        <strain evidence="14 15">14B-1</strain>
    </source>
</reference>
<dbReference type="InterPro" id="IPR004358">
    <property type="entry name" value="Sig_transdc_His_kin-like_C"/>
</dbReference>
<comment type="catalytic activity">
    <reaction evidence="1">
        <text>ATP + protein L-histidine = ADP + protein N-phospho-L-histidine.</text>
        <dbReference type="EC" id="2.7.13.3"/>
    </reaction>
</comment>
<dbReference type="SUPFAM" id="SSF47384">
    <property type="entry name" value="Homodimeric domain of signal transducing histidine kinase"/>
    <property type="match status" value="1"/>
</dbReference>
<feature type="transmembrane region" description="Helical" evidence="11">
    <location>
        <begin position="20"/>
        <end position="40"/>
    </location>
</feature>
<sequence length="443" mass="48602">MDGFKKRLRESLQFRLSVSLAGISLLLALAAGVVSFLSAFEEVNELQDDVLRQVAALLEQQRVLPRETMAMHPASKVDESRVLIQFVTPTGQQTGRLPLSPLLPDGLHSLILNGQPFRVLIQTFSSGIRVAVAQESALRDEIARDIALRTATPQLLLIPIMLWLLSRLVGRMLRPITALSHELDLRQEMALHPVEAGRLPLEIRPFAIAINRLLDRIGQAVESQRRFVADAAHELRSPMAALALQAERLAEIELPPPARERLTTLHCGIERSRRLLNQLLAMARAQSLPVANEACGQISVQAVFRRTLEDLLPLAEAKAIDIGVVGEQEIWVTANELDLLMIVKNLVDNAIRYTPAGGKVDLSVCDLPNGICLNVSDSGPGIPEDDRSRVFDPFYRVLGTDQQGSGLGLSIVRVLAVKLGAIVQLDWTDTLAKRGLSVSVILP</sequence>
<evidence type="ECO:0000313" key="15">
    <source>
        <dbReference type="Proteomes" id="UP000180280"/>
    </source>
</evidence>
<keyword evidence="6 11" id="KW-0812">Transmembrane</keyword>
<evidence type="ECO:0000256" key="6">
    <source>
        <dbReference type="ARBA" id="ARBA00022692"/>
    </source>
</evidence>
<dbReference type="CDD" id="cd00075">
    <property type="entry name" value="HATPase"/>
    <property type="match status" value="1"/>
</dbReference>
<keyword evidence="8 11" id="KW-1133">Transmembrane helix</keyword>
<dbReference type="InterPro" id="IPR036890">
    <property type="entry name" value="HATPase_C_sf"/>
</dbReference>
<comment type="caution">
    <text evidence="14">The sequence shown here is derived from an EMBL/GenBank/DDBJ whole genome shotgun (WGS) entry which is preliminary data.</text>
</comment>
<dbReference type="PANTHER" id="PTHR45436:SF15">
    <property type="entry name" value="SENSOR HISTIDINE KINASE CUSS"/>
    <property type="match status" value="1"/>
</dbReference>
<evidence type="ECO:0000256" key="7">
    <source>
        <dbReference type="ARBA" id="ARBA00022777"/>
    </source>
</evidence>
<dbReference type="PANTHER" id="PTHR45436">
    <property type="entry name" value="SENSOR HISTIDINE KINASE YKOH"/>
    <property type="match status" value="1"/>
</dbReference>
<dbReference type="Pfam" id="PF00512">
    <property type="entry name" value="HisKA"/>
    <property type="match status" value="1"/>
</dbReference>
<dbReference type="InterPro" id="IPR005467">
    <property type="entry name" value="His_kinase_dom"/>
</dbReference>
<keyword evidence="15" id="KW-1185">Reference proteome</keyword>
<feature type="domain" description="HAMP" evidence="13">
    <location>
        <begin position="170"/>
        <end position="222"/>
    </location>
</feature>
<protein>
    <recommendedName>
        <fullName evidence="3">histidine kinase</fullName>
        <ecNumber evidence="3">2.7.13.3</ecNumber>
    </recommendedName>
</protein>
<evidence type="ECO:0000313" key="14">
    <source>
        <dbReference type="EMBL" id="OHX19248.1"/>
    </source>
</evidence>
<name>A0ABX3CAF1_9NEIS</name>
<evidence type="ECO:0000256" key="8">
    <source>
        <dbReference type="ARBA" id="ARBA00022989"/>
    </source>
</evidence>
<keyword evidence="9" id="KW-0902">Two-component regulatory system</keyword>
<dbReference type="SUPFAM" id="SSF55874">
    <property type="entry name" value="ATPase domain of HSP90 chaperone/DNA topoisomerase II/histidine kinase"/>
    <property type="match status" value="1"/>
</dbReference>
<evidence type="ECO:0000259" key="12">
    <source>
        <dbReference type="PROSITE" id="PS50109"/>
    </source>
</evidence>
<dbReference type="InterPro" id="IPR003661">
    <property type="entry name" value="HisK_dim/P_dom"/>
</dbReference>
<feature type="domain" description="Histidine kinase" evidence="12">
    <location>
        <begin position="230"/>
        <end position="443"/>
    </location>
</feature>
<dbReference type="PRINTS" id="PR00344">
    <property type="entry name" value="BCTRLSENSOR"/>
</dbReference>
<dbReference type="EC" id="2.7.13.3" evidence="3"/>
<dbReference type="Gene3D" id="3.30.565.10">
    <property type="entry name" value="Histidine kinase-like ATPase, C-terminal domain"/>
    <property type="match status" value="1"/>
</dbReference>
<evidence type="ECO:0000259" key="13">
    <source>
        <dbReference type="PROSITE" id="PS50885"/>
    </source>
</evidence>
<evidence type="ECO:0000256" key="3">
    <source>
        <dbReference type="ARBA" id="ARBA00012438"/>
    </source>
</evidence>
<dbReference type="InterPro" id="IPR003660">
    <property type="entry name" value="HAMP_dom"/>
</dbReference>
<organism evidence="14 15">
    <name type="scientific">Chromobacterium sphagni</name>
    <dbReference type="NCBI Taxonomy" id="1903179"/>
    <lineage>
        <taxon>Bacteria</taxon>
        <taxon>Pseudomonadati</taxon>
        <taxon>Pseudomonadota</taxon>
        <taxon>Betaproteobacteria</taxon>
        <taxon>Neisseriales</taxon>
        <taxon>Chromobacteriaceae</taxon>
        <taxon>Chromobacterium</taxon>
    </lineage>
</organism>
<dbReference type="InterPro" id="IPR050428">
    <property type="entry name" value="TCS_sensor_his_kinase"/>
</dbReference>
<keyword evidence="5" id="KW-0808">Transferase</keyword>
<keyword evidence="7 14" id="KW-0418">Kinase</keyword>
<dbReference type="GO" id="GO:0016301">
    <property type="term" value="F:kinase activity"/>
    <property type="evidence" value="ECO:0007669"/>
    <property type="project" value="UniProtKB-KW"/>
</dbReference>
<comment type="subcellular location">
    <subcellularLocation>
        <location evidence="2">Membrane</location>
        <topology evidence="2">Multi-pass membrane protein</topology>
    </subcellularLocation>
</comment>
<keyword evidence="4" id="KW-0597">Phosphoprotein</keyword>
<dbReference type="CDD" id="cd00082">
    <property type="entry name" value="HisKA"/>
    <property type="match status" value="1"/>
</dbReference>
<dbReference type="SMART" id="SM00387">
    <property type="entry name" value="HATPase_c"/>
    <property type="match status" value="1"/>
</dbReference>
<evidence type="ECO:0000256" key="5">
    <source>
        <dbReference type="ARBA" id="ARBA00022679"/>
    </source>
</evidence>
<evidence type="ECO:0000256" key="9">
    <source>
        <dbReference type="ARBA" id="ARBA00023012"/>
    </source>
</evidence>
<evidence type="ECO:0000256" key="4">
    <source>
        <dbReference type="ARBA" id="ARBA00022553"/>
    </source>
</evidence>
<evidence type="ECO:0000256" key="11">
    <source>
        <dbReference type="SAM" id="Phobius"/>
    </source>
</evidence>
<dbReference type="PROSITE" id="PS50885">
    <property type="entry name" value="HAMP"/>
    <property type="match status" value="1"/>
</dbReference>
<dbReference type="SMART" id="SM00388">
    <property type="entry name" value="HisKA"/>
    <property type="match status" value="1"/>
</dbReference>
<accession>A0ABX3CAF1</accession>
<dbReference type="Proteomes" id="UP000180280">
    <property type="component" value="Unassembled WGS sequence"/>
</dbReference>
<keyword evidence="10 11" id="KW-0472">Membrane</keyword>